<evidence type="ECO:0000313" key="2">
    <source>
        <dbReference type="EMBL" id="KAF9504157.1"/>
    </source>
</evidence>
<dbReference type="Proteomes" id="UP000886523">
    <property type="component" value="Unassembled WGS sequence"/>
</dbReference>
<proteinExistence type="predicted"/>
<sequence>MPSTPAEIPPSVKSPVVAPTSPPPTPAEIPPSTNTKSPVSPTSAAPLRMNCGLEPLLRSRMLRALR</sequence>
<evidence type="ECO:0000313" key="3">
    <source>
        <dbReference type="Proteomes" id="UP000886523"/>
    </source>
</evidence>
<accession>A0A9P6DHX6</accession>
<feature type="compositionally biased region" description="Pro residues" evidence="1">
    <location>
        <begin position="20"/>
        <end position="29"/>
    </location>
</feature>
<name>A0A9P6DHX6_9AGAM</name>
<dbReference type="EMBL" id="MU129257">
    <property type="protein sequence ID" value="KAF9504157.1"/>
    <property type="molecule type" value="Genomic_DNA"/>
</dbReference>
<organism evidence="2 3">
    <name type="scientific">Hydnum rufescens UP504</name>
    <dbReference type="NCBI Taxonomy" id="1448309"/>
    <lineage>
        <taxon>Eukaryota</taxon>
        <taxon>Fungi</taxon>
        <taxon>Dikarya</taxon>
        <taxon>Basidiomycota</taxon>
        <taxon>Agaricomycotina</taxon>
        <taxon>Agaricomycetes</taxon>
        <taxon>Cantharellales</taxon>
        <taxon>Hydnaceae</taxon>
        <taxon>Hydnum</taxon>
    </lineage>
</organism>
<comment type="caution">
    <text evidence="2">The sequence shown here is derived from an EMBL/GenBank/DDBJ whole genome shotgun (WGS) entry which is preliminary data.</text>
</comment>
<keyword evidence="3" id="KW-1185">Reference proteome</keyword>
<feature type="region of interest" description="Disordered" evidence="1">
    <location>
        <begin position="1"/>
        <end position="51"/>
    </location>
</feature>
<feature type="compositionally biased region" description="Low complexity" evidence="1">
    <location>
        <begin position="9"/>
        <end position="19"/>
    </location>
</feature>
<reference evidence="2" key="1">
    <citation type="journal article" date="2020" name="Nat. Commun.">
        <title>Large-scale genome sequencing of mycorrhizal fungi provides insights into the early evolution of symbiotic traits.</title>
        <authorList>
            <person name="Miyauchi S."/>
            <person name="Kiss E."/>
            <person name="Kuo A."/>
            <person name="Drula E."/>
            <person name="Kohler A."/>
            <person name="Sanchez-Garcia M."/>
            <person name="Morin E."/>
            <person name="Andreopoulos B."/>
            <person name="Barry K.W."/>
            <person name="Bonito G."/>
            <person name="Buee M."/>
            <person name="Carver A."/>
            <person name="Chen C."/>
            <person name="Cichocki N."/>
            <person name="Clum A."/>
            <person name="Culley D."/>
            <person name="Crous P.W."/>
            <person name="Fauchery L."/>
            <person name="Girlanda M."/>
            <person name="Hayes R.D."/>
            <person name="Keri Z."/>
            <person name="LaButti K."/>
            <person name="Lipzen A."/>
            <person name="Lombard V."/>
            <person name="Magnuson J."/>
            <person name="Maillard F."/>
            <person name="Murat C."/>
            <person name="Nolan M."/>
            <person name="Ohm R.A."/>
            <person name="Pangilinan J."/>
            <person name="Pereira M.F."/>
            <person name="Perotto S."/>
            <person name="Peter M."/>
            <person name="Pfister S."/>
            <person name="Riley R."/>
            <person name="Sitrit Y."/>
            <person name="Stielow J.B."/>
            <person name="Szollosi G."/>
            <person name="Zifcakova L."/>
            <person name="Stursova M."/>
            <person name="Spatafora J.W."/>
            <person name="Tedersoo L."/>
            <person name="Vaario L.M."/>
            <person name="Yamada A."/>
            <person name="Yan M."/>
            <person name="Wang P."/>
            <person name="Xu J."/>
            <person name="Bruns T."/>
            <person name="Baldrian P."/>
            <person name="Vilgalys R."/>
            <person name="Dunand C."/>
            <person name="Henrissat B."/>
            <person name="Grigoriev I.V."/>
            <person name="Hibbett D."/>
            <person name="Nagy L.G."/>
            <person name="Martin F.M."/>
        </authorList>
    </citation>
    <scope>NUCLEOTIDE SEQUENCE</scope>
    <source>
        <strain evidence="2">UP504</strain>
    </source>
</reference>
<feature type="compositionally biased region" description="Polar residues" evidence="1">
    <location>
        <begin position="34"/>
        <end position="43"/>
    </location>
</feature>
<dbReference type="AlphaFoldDB" id="A0A9P6DHX6"/>
<gene>
    <name evidence="2" type="ORF">BS47DRAFT_1401701</name>
</gene>
<protein>
    <submittedName>
        <fullName evidence="2">Uncharacterized protein</fullName>
    </submittedName>
</protein>
<evidence type="ECO:0000256" key="1">
    <source>
        <dbReference type="SAM" id="MobiDB-lite"/>
    </source>
</evidence>